<accession>A0A2P2QYP2</accession>
<proteinExistence type="predicted"/>
<organism evidence="1">
    <name type="scientific">Rhizophora mucronata</name>
    <name type="common">Asiatic mangrove</name>
    <dbReference type="NCBI Taxonomy" id="61149"/>
    <lineage>
        <taxon>Eukaryota</taxon>
        <taxon>Viridiplantae</taxon>
        <taxon>Streptophyta</taxon>
        <taxon>Embryophyta</taxon>
        <taxon>Tracheophyta</taxon>
        <taxon>Spermatophyta</taxon>
        <taxon>Magnoliopsida</taxon>
        <taxon>eudicotyledons</taxon>
        <taxon>Gunneridae</taxon>
        <taxon>Pentapetalae</taxon>
        <taxon>rosids</taxon>
        <taxon>fabids</taxon>
        <taxon>Malpighiales</taxon>
        <taxon>Rhizophoraceae</taxon>
        <taxon>Rhizophora</taxon>
    </lineage>
</organism>
<sequence>MGLASVRGCAVLNTWSMDGDVFNAIMDKSFPLLLKVSKIDRLDNLI</sequence>
<dbReference type="AlphaFoldDB" id="A0A2P2QYP2"/>
<name>A0A2P2QYP2_RHIMU</name>
<dbReference type="EMBL" id="GGEC01091625">
    <property type="protein sequence ID" value="MBX72109.1"/>
    <property type="molecule type" value="Transcribed_RNA"/>
</dbReference>
<protein>
    <submittedName>
        <fullName evidence="1">Uncharacterized protein</fullName>
    </submittedName>
</protein>
<evidence type="ECO:0000313" key="1">
    <source>
        <dbReference type="EMBL" id="MBX72109.1"/>
    </source>
</evidence>
<reference evidence="1" key="1">
    <citation type="submission" date="2018-02" db="EMBL/GenBank/DDBJ databases">
        <title>Rhizophora mucronata_Transcriptome.</title>
        <authorList>
            <person name="Meera S.P."/>
            <person name="Sreeshan A."/>
            <person name="Augustine A."/>
        </authorList>
    </citation>
    <scope>NUCLEOTIDE SEQUENCE</scope>
    <source>
        <tissue evidence="1">Leaf</tissue>
    </source>
</reference>